<proteinExistence type="predicted"/>
<dbReference type="Pfam" id="PF13432">
    <property type="entry name" value="TPR_16"/>
    <property type="match status" value="1"/>
</dbReference>
<dbReference type="PROSITE" id="PS50005">
    <property type="entry name" value="TPR"/>
    <property type="match status" value="1"/>
</dbReference>
<dbReference type="Gene3D" id="1.25.40.10">
    <property type="entry name" value="Tetratricopeptide repeat domain"/>
    <property type="match status" value="1"/>
</dbReference>
<dbReference type="RefSeq" id="WP_092499796.1">
    <property type="nucleotide sequence ID" value="NZ_FNFV01000003.1"/>
</dbReference>
<sequence length="192" mass="20568">MQALFAARLALCAIIVAALTGCDDPVQRLIEENGPYAPTGTPARGEAVDALVVGHRLMAAGEYELALDAYHRAALEHGLTAEVLTAIGSAELKLGRLGQAERHLRLATQRDEGFVPAWNNLGVVLMERGNHAEAVHVFRKAFALDAGSTPQIRENLALALAKQENPGYDDQNTGKPALLRRGEGDYLLLAPD</sequence>
<feature type="repeat" description="TPR" evidence="1">
    <location>
        <begin position="115"/>
        <end position="148"/>
    </location>
</feature>
<gene>
    <name evidence="3" type="ORF">SAMN05216257_103161</name>
</gene>
<evidence type="ECO:0000313" key="3">
    <source>
        <dbReference type="EMBL" id="SDK52721.1"/>
    </source>
</evidence>
<dbReference type="InterPro" id="IPR011990">
    <property type="entry name" value="TPR-like_helical_dom_sf"/>
</dbReference>
<reference evidence="4" key="1">
    <citation type="submission" date="2016-10" db="EMBL/GenBank/DDBJ databases">
        <authorList>
            <person name="Varghese N."/>
            <person name="Submissions S."/>
        </authorList>
    </citation>
    <scope>NUCLEOTIDE SEQUENCE [LARGE SCALE GENOMIC DNA]</scope>
    <source>
        <strain evidence="4">CGMCC 1.10789</strain>
    </source>
</reference>
<dbReference type="AlphaFoldDB" id="A0A1G9CLZ5"/>
<keyword evidence="4" id="KW-1185">Reference proteome</keyword>
<evidence type="ECO:0000256" key="2">
    <source>
        <dbReference type="SAM" id="SignalP"/>
    </source>
</evidence>
<dbReference type="OrthoDB" id="495305at2"/>
<name>A0A1G9CLZ5_9RHOB</name>
<organism evidence="3 4">
    <name type="scientific">Meinhardsimonia xiamenensis</name>
    <dbReference type="NCBI Taxonomy" id="990712"/>
    <lineage>
        <taxon>Bacteria</taxon>
        <taxon>Pseudomonadati</taxon>
        <taxon>Pseudomonadota</taxon>
        <taxon>Alphaproteobacteria</taxon>
        <taxon>Rhodobacterales</taxon>
        <taxon>Paracoccaceae</taxon>
        <taxon>Meinhardsimonia</taxon>
    </lineage>
</organism>
<feature type="signal peptide" evidence="2">
    <location>
        <begin position="1"/>
        <end position="18"/>
    </location>
</feature>
<evidence type="ECO:0000256" key="1">
    <source>
        <dbReference type="PROSITE-ProRule" id="PRU00339"/>
    </source>
</evidence>
<dbReference type="InterPro" id="IPR019734">
    <property type="entry name" value="TPR_rpt"/>
</dbReference>
<dbReference type="SUPFAM" id="SSF48452">
    <property type="entry name" value="TPR-like"/>
    <property type="match status" value="1"/>
</dbReference>
<evidence type="ECO:0000313" key="4">
    <source>
        <dbReference type="Proteomes" id="UP000199328"/>
    </source>
</evidence>
<feature type="chain" id="PRO_5011540795" evidence="2">
    <location>
        <begin position="19"/>
        <end position="192"/>
    </location>
</feature>
<keyword evidence="1" id="KW-0802">TPR repeat</keyword>
<dbReference type="EMBL" id="FNFV01000003">
    <property type="protein sequence ID" value="SDK52721.1"/>
    <property type="molecule type" value="Genomic_DNA"/>
</dbReference>
<dbReference type="STRING" id="990712.SAMN05216257_103161"/>
<protein>
    <submittedName>
        <fullName evidence="3">Tetratricopeptide repeat-containing protein</fullName>
    </submittedName>
</protein>
<accession>A0A1G9CLZ5</accession>
<keyword evidence="2" id="KW-0732">Signal</keyword>
<dbReference type="SMART" id="SM00028">
    <property type="entry name" value="TPR"/>
    <property type="match status" value="2"/>
</dbReference>
<dbReference type="Proteomes" id="UP000199328">
    <property type="component" value="Unassembled WGS sequence"/>
</dbReference>